<keyword evidence="4" id="KW-0732">Signal</keyword>
<keyword evidence="2" id="KW-0325">Glycoprotein</keyword>
<evidence type="ECO:0000256" key="3">
    <source>
        <dbReference type="SAM" id="MobiDB-lite"/>
    </source>
</evidence>
<dbReference type="PROSITE" id="PS51485">
    <property type="entry name" value="PHYTOCYANIN"/>
    <property type="match status" value="1"/>
</dbReference>
<feature type="signal peptide" evidence="4">
    <location>
        <begin position="1"/>
        <end position="19"/>
    </location>
</feature>
<dbReference type="Proteomes" id="UP000626092">
    <property type="component" value="Unassembled WGS sequence"/>
</dbReference>
<evidence type="ECO:0000313" key="7">
    <source>
        <dbReference type="Proteomes" id="UP000626092"/>
    </source>
</evidence>
<dbReference type="PANTHER" id="PTHR33021:SF350">
    <property type="entry name" value="UCLACYANIN-2"/>
    <property type="match status" value="1"/>
</dbReference>
<dbReference type="PANTHER" id="PTHR33021">
    <property type="entry name" value="BLUE COPPER PROTEIN"/>
    <property type="match status" value="1"/>
</dbReference>
<dbReference type="SUPFAM" id="SSF49503">
    <property type="entry name" value="Cupredoxins"/>
    <property type="match status" value="1"/>
</dbReference>
<dbReference type="Gene3D" id="2.60.40.420">
    <property type="entry name" value="Cupredoxins - blue copper proteins"/>
    <property type="match status" value="1"/>
</dbReference>
<dbReference type="InterPro" id="IPR039391">
    <property type="entry name" value="Phytocyanin-like"/>
</dbReference>
<dbReference type="CDD" id="cd04216">
    <property type="entry name" value="Phytocyanin"/>
    <property type="match status" value="1"/>
</dbReference>
<evidence type="ECO:0000259" key="5">
    <source>
        <dbReference type="PROSITE" id="PS51485"/>
    </source>
</evidence>
<reference evidence="6" key="1">
    <citation type="submission" date="2019-11" db="EMBL/GenBank/DDBJ databases">
        <authorList>
            <person name="Liu Y."/>
            <person name="Hou J."/>
            <person name="Li T.-Q."/>
            <person name="Guan C.-H."/>
            <person name="Wu X."/>
            <person name="Wu H.-Z."/>
            <person name="Ling F."/>
            <person name="Zhang R."/>
            <person name="Shi X.-G."/>
            <person name="Ren J.-P."/>
            <person name="Chen E.-F."/>
            <person name="Sun J.-M."/>
        </authorList>
    </citation>
    <scope>NUCLEOTIDE SEQUENCE</scope>
    <source>
        <strain evidence="6">Adult_tree_wgs_1</strain>
        <tissue evidence="6">Leaves</tissue>
    </source>
</reference>
<evidence type="ECO:0000256" key="4">
    <source>
        <dbReference type="SAM" id="SignalP"/>
    </source>
</evidence>
<feature type="chain" id="PRO_5032907786" description="Phytocyanin domain-containing protein" evidence="4">
    <location>
        <begin position="20"/>
        <end position="169"/>
    </location>
</feature>
<feature type="compositionally biased region" description="Pro residues" evidence="3">
    <location>
        <begin position="128"/>
        <end position="137"/>
    </location>
</feature>
<dbReference type="GO" id="GO:0046872">
    <property type="term" value="F:metal ion binding"/>
    <property type="evidence" value="ECO:0007669"/>
    <property type="project" value="UniProtKB-KW"/>
</dbReference>
<dbReference type="OrthoDB" id="686200at2759"/>
<dbReference type="EMBL" id="WJXA01000007">
    <property type="protein sequence ID" value="KAF7137361.1"/>
    <property type="molecule type" value="Genomic_DNA"/>
</dbReference>
<organism evidence="6 7">
    <name type="scientific">Rhododendron simsii</name>
    <name type="common">Sims's rhododendron</name>
    <dbReference type="NCBI Taxonomy" id="118357"/>
    <lineage>
        <taxon>Eukaryota</taxon>
        <taxon>Viridiplantae</taxon>
        <taxon>Streptophyta</taxon>
        <taxon>Embryophyta</taxon>
        <taxon>Tracheophyta</taxon>
        <taxon>Spermatophyta</taxon>
        <taxon>Magnoliopsida</taxon>
        <taxon>eudicotyledons</taxon>
        <taxon>Gunneridae</taxon>
        <taxon>Pentapetalae</taxon>
        <taxon>asterids</taxon>
        <taxon>Ericales</taxon>
        <taxon>Ericaceae</taxon>
        <taxon>Ericoideae</taxon>
        <taxon>Rhodoreae</taxon>
        <taxon>Rhododendron</taxon>
    </lineage>
</organism>
<evidence type="ECO:0000256" key="2">
    <source>
        <dbReference type="ARBA" id="ARBA00023180"/>
    </source>
</evidence>
<protein>
    <recommendedName>
        <fullName evidence="5">Phytocyanin domain-containing protein</fullName>
    </recommendedName>
</protein>
<sequence length="169" mass="17046">MAVAFVLLILSVAAPAAFATQHVVGGSSGWTQGVNYASWASSQTFAVGDTLLFSYGSSHSVDVVSQSDYNNCNANSPQNSYTGGSTIISLPSLGTMYFICGTSGHCQSGMNLAVTVSATTNGSAPGGSPSPPPPPPHHASAATTGNFGGKMSLLLEFSSLVVAFVGFMA</sequence>
<comment type="caution">
    <text evidence="6">The sequence shown here is derived from an EMBL/GenBank/DDBJ whole genome shotgun (WGS) entry which is preliminary data.</text>
</comment>
<proteinExistence type="predicted"/>
<evidence type="ECO:0000256" key="1">
    <source>
        <dbReference type="ARBA" id="ARBA00022723"/>
    </source>
</evidence>
<keyword evidence="1" id="KW-0479">Metal-binding</keyword>
<evidence type="ECO:0000313" key="6">
    <source>
        <dbReference type="EMBL" id="KAF7137361.1"/>
    </source>
</evidence>
<dbReference type="InterPro" id="IPR003245">
    <property type="entry name" value="Phytocyanin_dom"/>
</dbReference>
<dbReference type="Pfam" id="PF02298">
    <property type="entry name" value="Cu_bind_like"/>
    <property type="match status" value="1"/>
</dbReference>
<keyword evidence="7" id="KW-1185">Reference proteome</keyword>
<dbReference type="FunFam" id="2.60.40.420:FF:000003">
    <property type="entry name" value="Blue copper"/>
    <property type="match status" value="1"/>
</dbReference>
<gene>
    <name evidence="6" type="ORF">RHSIM_Rhsim07G0037000</name>
</gene>
<name>A0A834LIA6_RHOSS</name>
<dbReference type="GO" id="GO:0005886">
    <property type="term" value="C:plasma membrane"/>
    <property type="evidence" value="ECO:0007669"/>
    <property type="project" value="TreeGrafter"/>
</dbReference>
<dbReference type="GO" id="GO:0009055">
    <property type="term" value="F:electron transfer activity"/>
    <property type="evidence" value="ECO:0007669"/>
    <property type="project" value="InterPro"/>
</dbReference>
<feature type="region of interest" description="Disordered" evidence="3">
    <location>
        <begin position="120"/>
        <end position="143"/>
    </location>
</feature>
<feature type="domain" description="Phytocyanin" evidence="5">
    <location>
        <begin position="20"/>
        <end position="118"/>
    </location>
</feature>
<dbReference type="InterPro" id="IPR008972">
    <property type="entry name" value="Cupredoxin"/>
</dbReference>
<dbReference type="AlphaFoldDB" id="A0A834LIA6"/>
<accession>A0A834LIA6</accession>